<dbReference type="InterPro" id="IPR009784">
    <property type="entry name" value="DUF1349"/>
</dbReference>
<evidence type="ECO:0000313" key="1">
    <source>
        <dbReference type="EMBL" id="OCB86796.1"/>
    </source>
</evidence>
<reference evidence="1" key="1">
    <citation type="submission" date="2016-06" db="EMBL/GenBank/DDBJ databases">
        <title>Draft Genome sequence of the fungus Inonotus baumii.</title>
        <authorList>
            <person name="Zhu H."/>
            <person name="Lin W."/>
        </authorList>
    </citation>
    <scope>NUCLEOTIDE SEQUENCE</scope>
    <source>
        <strain evidence="1">821</strain>
    </source>
</reference>
<dbReference type="PANTHER" id="PTHR35332">
    <property type="entry name" value="REGULATION OF ENOLASE PROTEIN 1"/>
    <property type="match status" value="1"/>
</dbReference>
<proteinExistence type="predicted"/>
<dbReference type="OrthoDB" id="42525at2759"/>
<name>A0A9Q5HVP9_SANBA</name>
<accession>A0A9Q5HVP9</accession>
<sequence length="184" mass="20302">MSSIIQLKAKAITDYWRKPPSRDVSDAPKHTSQLSSDAFHKATVTVSASWTRLYDQGGLIILLPTSAGGKRFWVKAGIEFVGGRPNLSVVTAREWADWSLHPLDGDSVTIQIEREPPLESGKGSSLFVYVVKDNQCEELPVREVTWAFEQEGEIEVGVYAARPTKLKEGDEDELVVNFGDIAIG</sequence>
<dbReference type="AlphaFoldDB" id="A0A9Q5HVP9"/>
<dbReference type="Proteomes" id="UP000757232">
    <property type="component" value="Unassembled WGS sequence"/>
</dbReference>
<dbReference type="PANTHER" id="PTHR35332:SF2">
    <property type="entry name" value="REGULATION OF ENOLASE PROTEIN 1"/>
    <property type="match status" value="1"/>
</dbReference>
<evidence type="ECO:0000313" key="2">
    <source>
        <dbReference type="Proteomes" id="UP000757232"/>
    </source>
</evidence>
<dbReference type="EMBL" id="LNZH02000198">
    <property type="protein sequence ID" value="OCB86796.1"/>
    <property type="molecule type" value="Genomic_DNA"/>
</dbReference>
<dbReference type="Pfam" id="PF07081">
    <property type="entry name" value="DUF1349"/>
    <property type="match status" value="1"/>
</dbReference>
<dbReference type="Gene3D" id="2.60.120.200">
    <property type="match status" value="1"/>
</dbReference>
<keyword evidence="2" id="KW-1185">Reference proteome</keyword>
<protein>
    <submittedName>
        <fullName evidence="1">Uncharacterized protein</fullName>
    </submittedName>
</protein>
<comment type="caution">
    <text evidence="1">The sequence shown here is derived from an EMBL/GenBank/DDBJ whole genome shotgun (WGS) entry which is preliminary data.</text>
</comment>
<organism evidence="1 2">
    <name type="scientific">Sanghuangporus baumii</name>
    <name type="common">Phellinus baumii</name>
    <dbReference type="NCBI Taxonomy" id="108892"/>
    <lineage>
        <taxon>Eukaryota</taxon>
        <taxon>Fungi</taxon>
        <taxon>Dikarya</taxon>
        <taxon>Basidiomycota</taxon>
        <taxon>Agaricomycotina</taxon>
        <taxon>Agaricomycetes</taxon>
        <taxon>Hymenochaetales</taxon>
        <taxon>Hymenochaetaceae</taxon>
        <taxon>Sanghuangporus</taxon>
    </lineage>
</organism>
<gene>
    <name evidence="1" type="ORF">A7U60_g5969</name>
</gene>